<dbReference type="RefSeq" id="WP_168107874.1">
    <property type="nucleotide sequence ID" value="NZ_VTOX01000004.1"/>
</dbReference>
<evidence type="ECO:0000313" key="3">
    <source>
        <dbReference type="Proteomes" id="UP000521868"/>
    </source>
</evidence>
<feature type="compositionally biased region" description="Basic and acidic residues" evidence="1">
    <location>
        <begin position="34"/>
        <end position="50"/>
    </location>
</feature>
<gene>
    <name evidence="2" type="ORF">RAMLITH_13030</name>
</gene>
<name>A0A7X6DGJ3_9BURK</name>
<feature type="compositionally biased region" description="Basic and acidic residues" evidence="1">
    <location>
        <begin position="1"/>
        <end position="24"/>
    </location>
</feature>
<sequence>MSRKQNARDKQAARSGKVENDANKMGETAPTQKNEGRRTPESRHDRESHIGGENQSMTRKGGPSSGIAPKSGHRP</sequence>
<dbReference type="Proteomes" id="UP000521868">
    <property type="component" value="Unassembled WGS sequence"/>
</dbReference>
<organism evidence="2 3">
    <name type="scientific">Ramlibacter lithotrophicus</name>
    <dbReference type="NCBI Taxonomy" id="2606681"/>
    <lineage>
        <taxon>Bacteria</taxon>
        <taxon>Pseudomonadati</taxon>
        <taxon>Pseudomonadota</taxon>
        <taxon>Betaproteobacteria</taxon>
        <taxon>Burkholderiales</taxon>
        <taxon>Comamonadaceae</taxon>
        <taxon>Ramlibacter</taxon>
    </lineage>
</organism>
<dbReference type="EMBL" id="VTOX01000004">
    <property type="protein sequence ID" value="NKE66750.1"/>
    <property type="molecule type" value="Genomic_DNA"/>
</dbReference>
<evidence type="ECO:0000256" key="1">
    <source>
        <dbReference type="SAM" id="MobiDB-lite"/>
    </source>
</evidence>
<evidence type="ECO:0000313" key="2">
    <source>
        <dbReference type="EMBL" id="NKE66750.1"/>
    </source>
</evidence>
<proteinExistence type="predicted"/>
<keyword evidence="3" id="KW-1185">Reference proteome</keyword>
<feature type="region of interest" description="Disordered" evidence="1">
    <location>
        <begin position="1"/>
        <end position="75"/>
    </location>
</feature>
<reference evidence="2 3" key="1">
    <citation type="journal article" date="2020" name="Nature">
        <title>Bacterial chemolithoautotrophy via manganese oxidation.</title>
        <authorList>
            <person name="Yu H."/>
            <person name="Leadbetter J.R."/>
        </authorList>
    </citation>
    <scope>NUCLEOTIDE SEQUENCE [LARGE SCALE GENOMIC DNA]</scope>
    <source>
        <strain evidence="2 3">RBP-1</strain>
    </source>
</reference>
<protein>
    <submittedName>
        <fullName evidence="2">Uncharacterized protein</fullName>
    </submittedName>
</protein>
<comment type="caution">
    <text evidence="2">The sequence shown here is derived from an EMBL/GenBank/DDBJ whole genome shotgun (WGS) entry which is preliminary data.</text>
</comment>
<dbReference type="AlphaFoldDB" id="A0A7X6DGJ3"/>
<accession>A0A7X6DGJ3</accession>